<dbReference type="Gene3D" id="1.25.10.50">
    <property type="match status" value="1"/>
</dbReference>
<dbReference type="HOGENOM" id="CLU_064433_0_0_1"/>
<gene>
    <name evidence="1" type="ORF">VHEMI06212</name>
</gene>
<name>A0A0A1T6H8_9HYPO</name>
<keyword evidence="2" id="KW-1185">Reference proteome</keyword>
<dbReference type="Proteomes" id="UP000039046">
    <property type="component" value="Unassembled WGS sequence"/>
</dbReference>
<evidence type="ECO:0000313" key="2">
    <source>
        <dbReference type="Proteomes" id="UP000039046"/>
    </source>
</evidence>
<dbReference type="STRING" id="1531966.A0A0A1T6H8"/>
<dbReference type="AlphaFoldDB" id="A0A0A1T6H8"/>
<protein>
    <recommendedName>
        <fullName evidence="3">DNA mismatch repair protein HSM3 N-terminal domain-containing protein</fullName>
    </recommendedName>
</protein>
<sequence length="367" mass="40463">MQQNPIVPTLMDNVPIARLEELQTHLRQLQEDDSLQIDARLLDEVELQLTEDNIPPLLPTLLGPLTAILKTTTQDPTSVLSITIKLLSPLPFTRLLTIADQESILAALSSPLPGANLLALAIIHKAAKTAADAAILSTLPEVVEELVRRWLDAKDVGVGEKAARVLGDLLETDCDIVEAQPAPTINGTTGQEVIKRRVPGHGRLWQMILSNREFLTLIVSLCSPSPEDTESPRTTNQQSLSQGRVLRLLPRLATLNLRAITQQPLPDFFTAVHADAGAGLLQWASFDMIDKEDILMRLSVVDFFETFVSIMRVTRVTTPDKDEIVKKIVKVAAESDEELKSALLALPDRTVEEEAEPLREYIAKLLN</sequence>
<proteinExistence type="predicted"/>
<evidence type="ECO:0008006" key="3">
    <source>
        <dbReference type="Google" id="ProtNLM"/>
    </source>
</evidence>
<reference evidence="1 2" key="1">
    <citation type="journal article" date="2015" name="Genome Announc.">
        <title>Draft Genome Sequence and Gene Annotation of the Entomopathogenic Fungus Verticillium hemipterigenum.</title>
        <authorList>
            <person name="Horn F."/>
            <person name="Habel A."/>
            <person name="Scharf D.H."/>
            <person name="Dworschak J."/>
            <person name="Brakhage A.A."/>
            <person name="Guthke R."/>
            <person name="Hertweck C."/>
            <person name="Linde J."/>
        </authorList>
    </citation>
    <scope>NUCLEOTIDE SEQUENCE [LARGE SCALE GENOMIC DNA]</scope>
</reference>
<accession>A0A0A1T6H8</accession>
<dbReference type="EMBL" id="CDHN01000003">
    <property type="protein sequence ID" value="CEJ90424.1"/>
    <property type="molecule type" value="Genomic_DNA"/>
</dbReference>
<organism evidence="1 2">
    <name type="scientific">[Torrubiella] hemipterigena</name>
    <dbReference type="NCBI Taxonomy" id="1531966"/>
    <lineage>
        <taxon>Eukaryota</taxon>
        <taxon>Fungi</taxon>
        <taxon>Dikarya</taxon>
        <taxon>Ascomycota</taxon>
        <taxon>Pezizomycotina</taxon>
        <taxon>Sordariomycetes</taxon>
        <taxon>Hypocreomycetidae</taxon>
        <taxon>Hypocreales</taxon>
        <taxon>Clavicipitaceae</taxon>
        <taxon>Clavicipitaceae incertae sedis</taxon>
        <taxon>'Torrubiella' clade</taxon>
    </lineage>
</organism>
<evidence type="ECO:0000313" key="1">
    <source>
        <dbReference type="EMBL" id="CEJ90424.1"/>
    </source>
</evidence>
<dbReference type="OrthoDB" id="4538483at2759"/>